<organism evidence="3 4">
    <name type="scientific">Pedobacter heparinus (strain ATCC 13125 / DSM 2366 / CIP 104194 / JCM 7457 / NBRC 12017 / NCIMB 9290 / NRRL B-14731 / HIM 762-3)</name>
    <dbReference type="NCBI Taxonomy" id="485917"/>
    <lineage>
        <taxon>Bacteria</taxon>
        <taxon>Pseudomonadati</taxon>
        <taxon>Bacteroidota</taxon>
        <taxon>Sphingobacteriia</taxon>
        <taxon>Sphingobacteriales</taxon>
        <taxon>Sphingobacteriaceae</taxon>
        <taxon>Pedobacter</taxon>
    </lineage>
</organism>
<feature type="signal peptide" evidence="1">
    <location>
        <begin position="1"/>
        <end position="19"/>
    </location>
</feature>
<feature type="domain" description="DUF4440" evidence="2">
    <location>
        <begin position="27"/>
        <end position="133"/>
    </location>
</feature>
<dbReference type="RefSeq" id="WP_015808273.1">
    <property type="nucleotide sequence ID" value="NC_013061.1"/>
</dbReference>
<proteinExistence type="predicted"/>
<evidence type="ECO:0000313" key="3">
    <source>
        <dbReference type="EMBL" id="ACU04661.1"/>
    </source>
</evidence>
<feature type="chain" id="PRO_5002972003" description="DUF4440 domain-containing protein" evidence="1">
    <location>
        <begin position="20"/>
        <end position="143"/>
    </location>
</feature>
<dbReference type="Gene3D" id="3.10.450.50">
    <property type="match status" value="1"/>
</dbReference>
<dbReference type="InterPro" id="IPR027843">
    <property type="entry name" value="DUF4440"/>
</dbReference>
<dbReference type="OrthoDB" id="5383110at2"/>
<dbReference type="HOGENOM" id="CLU_141608_0_0_10"/>
<dbReference type="Pfam" id="PF14534">
    <property type="entry name" value="DUF4440"/>
    <property type="match status" value="1"/>
</dbReference>
<dbReference type="EMBL" id="CP001681">
    <property type="protein sequence ID" value="ACU04661.1"/>
    <property type="molecule type" value="Genomic_DNA"/>
</dbReference>
<dbReference type="STRING" id="485917.Phep_2457"/>
<dbReference type="KEGG" id="phe:Phep_2457"/>
<name>C6XZG5_PEDHD</name>
<protein>
    <recommendedName>
        <fullName evidence="2">DUF4440 domain-containing protein</fullName>
    </recommendedName>
</protein>
<dbReference type="SUPFAM" id="SSF54427">
    <property type="entry name" value="NTF2-like"/>
    <property type="match status" value="1"/>
</dbReference>
<dbReference type="AlphaFoldDB" id="C6XZG5"/>
<evidence type="ECO:0000259" key="2">
    <source>
        <dbReference type="Pfam" id="PF14534"/>
    </source>
</evidence>
<dbReference type="InterPro" id="IPR032710">
    <property type="entry name" value="NTF2-like_dom_sf"/>
</dbReference>
<keyword evidence="4" id="KW-1185">Reference proteome</keyword>
<dbReference type="Proteomes" id="UP000000852">
    <property type="component" value="Chromosome"/>
</dbReference>
<accession>C6XZG5</accession>
<dbReference type="eggNOG" id="COG4319">
    <property type="taxonomic scope" value="Bacteria"/>
</dbReference>
<sequence>MKQTIILITFTIMSLLASAQSKDETKIAELTEKLRVAMISGNKADLESLVTDNLTYGHSNGHIEDKAAFVTALSTKKSDFKTIELSEQSITVAGNTAIVRHLLRGNTNDGGIPAKVNLGVVLVWEKQGEAWKLLARRSFKISY</sequence>
<evidence type="ECO:0000256" key="1">
    <source>
        <dbReference type="SAM" id="SignalP"/>
    </source>
</evidence>
<keyword evidence="1" id="KW-0732">Signal</keyword>
<evidence type="ECO:0000313" key="4">
    <source>
        <dbReference type="Proteomes" id="UP000000852"/>
    </source>
</evidence>
<gene>
    <name evidence="3" type="ordered locus">Phep_2457</name>
</gene>
<reference evidence="3 4" key="1">
    <citation type="journal article" date="2009" name="Stand. Genomic Sci.">
        <title>Complete genome sequence of Pedobacter heparinus type strain (HIM 762-3).</title>
        <authorList>
            <person name="Han C."/>
            <person name="Spring S."/>
            <person name="Lapidus A."/>
            <person name="Del Rio T.G."/>
            <person name="Tice H."/>
            <person name="Copeland A."/>
            <person name="Cheng J.F."/>
            <person name="Lucas S."/>
            <person name="Chen F."/>
            <person name="Nolan M."/>
            <person name="Bruce D."/>
            <person name="Goodwin L."/>
            <person name="Pitluck S."/>
            <person name="Ivanova N."/>
            <person name="Mavromatis K."/>
            <person name="Mikhailova N."/>
            <person name="Pati A."/>
            <person name="Chen A."/>
            <person name="Palaniappan K."/>
            <person name="Land M."/>
            <person name="Hauser L."/>
            <person name="Chang Y.J."/>
            <person name="Jeffries C.C."/>
            <person name="Saunders E."/>
            <person name="Chertkov O."/>
            <person name="Brettin T."/>
            <person name="Goker M."/>
            <person name="Rohde M."/>
            <person name="Bristow J."/>
            <person name="Eisen J.A."/>
            <person name="Markowitz V."/>
            <person name="Hugenholtz P."/>
            <person name="Kyrpides N.C."/>
            <person name="Klenk H.P."/>
            <person name="Detter J.C."/>
        </authorList>
    </citation>
    <scope>NUCLEOTIDE SEQUENCE [LARGE SCALE GENOMIC DNA]</scope>
    <source>
        <strain evidence="4">ATCC 13125 / DSM 2366 / CIP 104194 / JCM 7457 / NBRC 12017 / NCIMB 9290 / NRRL B-14731 / HIM 762-3</strain>
    </source>
</reference>